<accession>A0A448HJ31</accession>
<reference evidence="3 4" key="1">
    <citation type="submission" date="2018-12" db="EMBL/GenBank/DDBJ databases">
        <authorList>
            <consortium name="Pathogen Informatics"/>
        </authorList>
    </citation>
    <scope>NUCLEOTIDE SEQUENCE [LARGE SCALE GENOMIC DNA]</scope>
    <source>
        <strain evidence="3 4">NCTC11636</strain>
    </source>
</reference>
<keyword evidence="2" id="KW-0472">Membrane</keyword>
<dbReference type="EMBL" id="LR134350">
    <property type="protein sequence ID" value="VEG29708.1"/>
    <property type="molecule type" value="Genomic_DNA"/>
</dbReference>
<keyword evidence="2" id="KW-0812">Transmembrane</keyword>
<feature type="compositionally biased region" description="Low complexity" evidence="1">
    <location>
        <begin position="10"/>
        <end position="32"/>
    </location>
</feature>
<proteinExistence type="predicted"/>
<dbReference type="Proteomes" id="UP000266895">
    <property type="component" value="Chromosome"/>
</dbReference>
<feature type="transmembrane region" description="Helical" evidence="2">
    <location>
        <begin position="216"/>
        <end position="233"/>
    </location>
</feature>
<evidence type="ECO:0000313" key="3">
    <source>
        <dbReference type="EMBL" id="VEG29708.1"/>
    </source>
</evidence>
<dbReference type="OrthoDB" id="3297477at2"/>
<keyword evidence="4" id="KW-1185">Reference proteome</keyword>
<keyword evidence="2" id="KW-1133">Transmembrane helix</keyword>
<dbReference type="PANTHER" id="PTHR37305">
    <property type="entry name" value="INTEGRAL MEMBRANE PROTEIN-RELATED"/>
    <property type="match status" value="1"/>
</dbReference>
<feature type="transmembrane region" description="Helical" evidence="2">
    <location>
        <begin position="100"/>
        <end position="122"/>
    </location>
</feature>
<protein>
    <submittedName>
        <fullName evidence="3">ABC-type transport system involved in multi-copper enzyme maturation, permease component</fullName>
    </submittedName>
</protein>
<feature type="transmembrane region" description="Helical" evidence="2">
    <location>
        <begin position="188"/>
        <end position="209"/>
    </location>
</feature>
<feature type="transmembrane region" description="Helical" evidence="2">
    <location>
        <begin position="278"/>
        <end position="299"/>
    </location>
</feature>
<dbReference type="GO" id="GO:0005886">
    <property type="term" value="C:plasma membrane"/>
    <property type="evidence" value="ECO:0007669"/>
    <property type="project" value="UniProtKB-SubCell"/>
</dbReference>
<dbReference type="PANTHER" id="PTHR37305:SF1">
    <property type="entry name" value="MEMBRANE PROTEIN"/>
    <property type="match status" value="1"/>
</dbReference>
<sequence length="304" mass="32219">MTSQNPSNQTTPVTSVTSAASVATEKSAAPRSSRSRTTRTRIQGKQTFMRAIRAEWVKIRSLRSTWITSGIAVAITVLIGAGMTAGFAQQAEYASTAKNMVTAGSALGMIVVAVLGALIITGEYSSGQIRSSLAAVPHRGRLLAAKAIVASLLAFVLGAGSVLASWAISLPFMDGHAGSLTDPKYVGFIWGTGLTYAGIALMAMGLGYLMRSTAGSITVVVTLLFVIDIPLQLMSMKWDWAMRIQGLGTQVVSSAVTDPFALAITWANEGTLRYLEHWQAALVFGAWAFVPIILGWIAFSRRDA</sequence>
<feature type="transmembrane region" description="Helical" evidence="2">
    <location>
        <begin position="66"/>
        <end position="88"/>
    </location>
</feature>
<gene>
    <name evidence="3" type="ORF">NCTC11636_02184</name>
</gene>
<feature type="transmembrane region" description="Helical" evidence="2">
    <location>
        <begin position="143"/>
        <end position="168"/>
    </location>
</feature>
<evidence type="ECO:0000256" key="1">
    <source>
        <dbReference type="SAM" id="MobiDB-lite"/>
    </source>
</evidence>
<dbReference type="Pfam" id="PF12679">
    <property type="entry name" value="ABC2_membrane_2"/>
    <property type="match status" value="1"/>
</dbReference>
<organism evidence="3 4">
    <name type="scientific">Actinomyces howellii</name>
    <dbReference type="NCBI Taxonomy" id="52771"/>
    <lineage>
        <taxon>Bacteria</taxon>
        <taxon>Bacillati</taxon>
        <taxon>Actinomycetota</taxon>
        <taxon>Actinomycetes</taxon>
        <taxon>Actinomycetales</taxon>
        <taxon>Actinomycetaceae</taxon>
        <taxon>Actinomyces</taxon>
    </lineage>
</organism>
<feature type="region of interest" description="Disordered" evidence="1">
    <location>
        <begin position="1"/>
        <end position="41"/>
    </location>
</feature>
<dbReference type="AlphaFoldDB" id="A0A448HJ31"/>
<name>A0A448HJ31_9ACTO</name>
<dbReference type="KEGG" id="ahw:NCTC11636_02184"/>
<evidence type="ECO:0000313" key="4">
    <source>
        <dbReference type="Proteomes" id="UP000266895"/>
    </source>
</evidence>
<dbReference type="GO" id="GO:0140359">
    <property type="term" value="F:ABC-type transporter activity"/>
    <property type="evidence" value="ECO:0007669"/>
    <property type="project" value="InterPro"/>
</dbReference>
<evidence type="ECO:0000256" key="2">
    <source>
        <dbReference type="SAM" id="Phobius"/>
    </source>
</evidence>